<dbReference type="InterPro" id="IPR001633">
    <property type="entry name" value="EAL_dom"/>
</dbReference>
<dbReference type="Gene3D" id="3.20.20.450">
    <property type="entry name" value="EAL domain"/>
    <property type="match status" value="1"/>
</dbReference>
<dbReference type="Pfam" id="PF00990">
    <property type="entry name" value="GGDEF"/>
    <property type="match status" value="1"/>
</dbReference>
<dbReference type="PROSITE" id="PS50887">
    <property type="entry name" value="GGDEF"/>
    <property type="match status" value="1"/>
</dbReference>
<dbReference type="PANTHER" id="PTHR33121">
    <property type="entry name" value="CYCLIC DI-GMP PHOSPHODIESTERASE PDEF"/>
    <property type="match status" value="1"/>
</dbReference>
<dbReference type="Gene3D" id="3.30.70.270">
    <property type="match status" value="1"/>
</dbReference>
<dbReference type="EMBL" id="SNYM01000027">
    <property type="protein sequence ID" value="TDQ43866.1"/>
    <property type="molecule type" value="Genomic_DNA"/>
</dbReference>
<feature type="domain" description="GGDEF" evidence="4">
    <location>
        <begin position="390"/>
        <end position="521"/>
    </location>
</feature>
<dbReference type="SUPFAM" id="SSF158472">
    <property type="entry name" value="HAMP domain-like"/>
    <property type="match status" value="1"/>
</dbReference>
<dbReference type="Pfam" id="PF00672">
    <property type="entry name" value="HAMP"/>
    <property type="match status" value="1"/>
</dbReference>
<dbReference type="CDD" id="cd01948">
    <property type="entry name" value="EAL"/>
    <property type="match status" value="1"/>
</dbReference>
<dbReference type="SMART" id="SM00304">
    <property type="entry name" value="HAMP"/>
    <property type="match status" value="1"/>
</dbReference>
<evidence type="ECO:0000259" key="3">
    <source>
        <dbReference type="PROSITE" id="PS50885"/>
    </source>
</evidence>
<dbReference type="InterPro" id="IPR029787">
    <property type="entry name" value="Nucleotide_cyclase"/>
</dbReference>
<feature type="transmembrane region" description="Helical" evidence="1">
    <location>
        <begin position="23"/>
        <end position="41"/>
    </location>
</feature>
<keyword evidence="1" id="KW-1133">Transmembrane helix</keyword>
<dbReference type="SUPFAM" id="SSF141868">
    <property type="entry name" value="EAL domain-like"/>
    <property type="match status" value="1"/>
</dbReference>
<dbReference type="Pfam" id="PF14827">
    <property type="entry name" value="dCache_3"/>
    <property type="match status" value="1"/>
</dbReference>
<dbReference type="Pfam" id="PF00563">
    <property type="entry name" value="EAL"/>
    <property type="match status" value="1"/>
</dbReference>
<dbReference type="PANTHER" id="PTHR33121:SF79">
    <property type="entry name" value="CYCLIC DI-GMP PHOSPHODIESTERASE PDED-RELATED"/>
    <property type="match status" value="1"/>
</dbReference>
<dbReference type="GO" id="GO:0016020">
    <property type="term" value="C:membrane"/>
    <property type="evidence" value="ECO:0007669"/>
    <property type="project" value="InterPro"/>
</dbReference>
<reference evidence="5 6" key="1">
    <citation type="submission" date="2019-03" db="EMBL/GenBank/DDBJ databases">
        <title>Genomic Encyclopedia of Type Strains, Phase IV (KMG-IV): sequencing the most valuable type-strain genomes for metagenomic binning, comparative biology and taxonomic classification.</title>
        <authorList>
            <person name="Goeker M."/>
        </authorList>
    </citation>
    <scope>NUCLEOTIDE SEQUENCE [LARGE SCALE GENOMIC DNA]</scope>
    <source>
        <strain evidence="5 6">DSM 103792</strain>
    </source>
</reference>
<dbReference type="PROSITE" id="PS50883">
    <property type="entry name" value="EAL"/>
    <property type="match status" value="1"/>
</dbReference>
<dbReference type="InterPro" id="IPR029150">
    <property type="entry name" value="dCache_3"/>
</dbReference>
<dbReference type="NCBIfam" id="TIGR00254">
    <property type="entry name" value="GGDEF"/>
    <property type="match status" value="1"/>
</dbReference>
<dbReference type="GO" id="GO:0071111">
    <property type="term" value="F:cyclic-guanylate-specific phosphodiesterase activity"/>
    <property type="evidence" value="ECO:0007669"/>
    <property type="project" value="InterPro"/>
</dbReference>
<evidence type="ECO:0000313" key="6">
    <source>
        <dbReference type="Proteomes" id="UP000295375"/>
    </source>
</evidence>
<dbReference type="Proteomes" id="UP000295375">
    <property type="component" value="Unassembled WGS sequence"/>
</dbReference>
<accession>A0A4R6UD57</accession>
<evidence type="ECO:0000313" key="5">
    <source>
        <dbReference type="EMBL" id="TDQ43866.1"/>
    </source>
</evidence>
<dbReference type="CDD" id="cd01949">
    <property type="entry name" value="GGDEF"/>
    <property type="match status" value="1"/>
</dbReference>
<sequence>MADSVPEQRAPWWRRVPLGQRMAFAYGALMIAVLALTLLIIDNFQQQRLAETIREKLQLGQQVFDRASEQNRALLIQAAQVLAADFGFREAVSSNDADTIRSALDNHRSRIGADLAILADLDGQVQQHSEIDNSLDSQQLRRVFQRASAGGVASAIINLDQQWYQLVVVTVRAPNPIALVALGFAIGRDDINDLRTLTGLDIAFVQFQDLRWLSNLHSLEHNEQPLLIEWSPENEKVGKQLLHLNDQRYAGILRRFDQQADDYAALLLVSEQEISAPYYELRRFLLLLGLLSIAVTLLVVWWMARGIVRPVIGLQRAAERMAAGDFHHSLRIDRHDEVGRLAATFNNMAGTIADRERQVRFLAFNDPLTSLPNRLGFQEKMHQLIETEPAAFAMLLINIDRFKLINSTLGYSTADQVLVMASERLQQQIPDNAVLARLVGDEFAVLLPDSDVAKARLYAERIRMALREPFQCAGRLVDVRVTISYAVYPRHGQHAQELIRAADLALHAAKANKQSLQLFDPNLRPFRPEHLSLLGELNEAMRQAQLQLYFQPKIPLDRSSARYAEVLIRWLHPHRGMIPPIEFIPFAEQTGDIKQLTRWVIEKAFRQCADWLAQQLPIHLSINISSHDLLDESFSPFVQQQLISTGVPPALICLEITESSFVDDPQRAMRSLQQLRELGLQLSIDDFGTGYSSLSYLRQLPVQELKIDRAFIMSLQAEGSDAAIVKSTIELGHNLGMRIVAEGVETEAQVMLLRDWGCDFAQGYLFSKPVDGHQYIAHTYLQSV</sequence>
<evidence type="ECO:0000259" key="4">
    <source>
        <dbReference type="PROSITE" id="PS50887"/>
    </source>
</evidence>
<feature type="domain" description="EAL" evidence="2">
    <location>
        <begin position="530"/>
        <end position="783"/>
    </location>
</feature>
<keyword evidence="1" id="KW-0812">Transmembrane</keyword>
<dbReference type="Gene3D" id="6.10.340.10">
    <property type="match status" value="1"/>
</dbReference>
<dbReference type="InterPro" id="IPR000160">
    <property type="entry name" value="GGDEF_dom"/>
</dbReference>
<dbReference type="InterPro" id="IPR043128">
    <property type="entry name" value="Rev_trsase/Diguanyl_cyclase"/>
</dbReference>
<dbReference type="RefSeq" id="WP_133593485.1">
    <property type="nucleotide sequence ID" value="NZ_CP037953.1"/>
</dbReference>
<dbReference type="InterPro" id="IPR050706">
    <property type="entry name" value="Cyclic-di-GMP_PDE-like"/>
</dbReference>
<dbReference type="OrthoDB" id="9804951at2"/>
<organism evidence="5 6">
    <name type="scientific">Permianibacter aggregans</name>
    <dbReference type="NCBI Taxonomy" id="1510150"/>
    <lineage>
        <taxon>Bacteria</taxon>
        <taxon>Pseudomonadati</taxon>
        <taxon>Pseudomonadota</taxon>
        <taxon>Gammaproteobacteria</taxon>
        <taxon>Pseudomonadales</taxon>
        <taxon>Pseudomonadaceae</taxon>
        <taxon>Permianibacter</taxon>
    </lineage>
</organism>
<gene>
    <name evidence="5" type="ORF">EV696_12725</name>
</gene>
<dbReference type="AlphaFoldDB" id="A0A4R6UD57"/>
<dbReference type="InterPro" id="IPR003660">
    <property type="entry name" value="HAMP_dom"/>
</dbReference>
<dbReference type="SMART" id="SM00267">
    <property type="entry name" value="GGDEF"/>
    <property type="match status" value="1"/>
</dbReference>
<dbReference type="GO" id="GO:0007165">
    <property type="term" value="P:signal transduction"/>
    <property type="evidence" value="ECO:0007669"/>
    <property type="project" value="InterPro"/>
</dbReference>
<keyword evidence="6" id="KW-1185">Reference proteome</keyword>
<evidence type="ECO:0000259" key="2">
    <source>
        <dbReference type="PROSITE" id="PS50883"/>
    </source>
</evidence>
<keyword evidence="1" id="KW-0472">Membrane</keyword>
<dbReference type="InterPro" id="IPR029151">
    <property type="entry name" value="Sensor-like_sf"/>
</dbReference>
<dbReference type="CDD" id="cd06225">
    <property type="entry name" value="HAMP"/>
    <property type="match status" value="1"/>
</dbReference>
<dbReference type="PROSITE" id="PS50885">
    <property type="entry name" value="HAMP"/>
    <property type="match status" value="1"/>
</dbReference>
<dbReference type="SUPFAM" id="SSF103190">
    <property type="entry name" value="Sensory domain-like"/>
    <property type="match status" value="1"/>
</dbReference>
<protein>
    <submittedName>
        <fullName evidence="5">Diguanylate cyclase/phosphodiesterase</fullName>
    </submittedName>
</protein>
<dbReference type="InterPro" id="IPR035919">
    <property type="entry name" value="EAL_sf"/>
</dbReference>
<dbReference type="SUPFAM" id="SSF55073">
    <property type="entry name" value="Nucleotide cyclase"/>
    <property type="match status" value="1"/>
</dbReference>
<comment type="caution">
    <text evidence="5">The sequence shown here is derived from an EMBL/GenBank/DDBJ whole genome shotgun (WGS) entry which is preliminary data.</text>
</comment>
<feature type="transmembrane region" description="Helical" evidence="1">
    <location>
        <begin position="284"/>
        <end position="304"/>
    </location>
</feature>
<dbReference type="SMART" id="SM00052">
    <property type="entry name" value="EAL"/>
    <property type="match status" value="1"/>
</dbReference>
<proteinExistence type="predicted"/>
<feature type="domain" description="HAMP" evidence="3">
    <location>
        <begin position="305"/>
        <end position="357"/>
    </location>
</feature>
<evidence type="ECO:0000256" key="1">
    <source>
        <dbReference type="SAM" id="Phobius"/>
    </source>
</evidence>
<name>A0A4R6UD57_9GAMM</name>